<evidence type="ECO:0000256" key="1">
    <source>
        <dbReference type="SAM" id="MobiDB-lite"/>
    </source>
</evidence>
<name>R7SH48_FOMME</name>
<dbReference type="RefSeq" id="XP_007272053.1">
    <property type="nucleotide sequence ID" value="XM_007271991.1"/>
</dbReference>
<evidence type="ECO:0000313" key="3">
    <source>
        <dbReference type="Proteomes" id="UP000053630"/>
    </source>
</evidence>
<sequence>MAFTWPENYCRVCFSTYLGTAGMKTKLSQTARDGPGRLVIYTDCRSASEGHCRAVYWPNSWRHFDVCGPVIDAPLAVAGLLQVDTFEKLLADELLSEIQQERGSVQNSISLLERDKRTRPRQDSERGRKAGGKTEDLWTLGIQWKRAMKEIRISQARL</sequence>
<keyword evidence="3" id="KW-1185">Reference proteome</keyword>
<reference evidence="3" key="1">
    <citation type="journal article" date="2012" name="Science">
        <title>The Paleozoic origin of enzymatic lignin decomposition reconstructed from 31 fungal genomes.</title>
        <authorList>
            <person name="Floudas D."/>
            <person name="Binder M."/>
            <person name="Riley R."/>
            <person name="Barry K."/>
            <person name="Blanchette R.A."/>
            <person name="Henrissat B."/>
            <person name="Martinez A.T."/>
            <person name="Otillar R."/>
            <person name="Spatafora J.W."/>
            <person name="Yadav J.S."/>
            <person name="Aerts A."/>
            <person name="Benoit I."/>
            <person name="Boyd A."/>
            <person name="Carlson A."/>
            <person name="Copeland A."/>
            <person name="Coutinho P.M."/>
            <person name="de Vries R.P."/>
            <person name="Ferreira P."/>
            <person name="Findley K."/>
            <person name="Foster B."/>
            <person name="Gaskell J."/>
            <person name="Glotzer D."/>
            <person name="Gorecki P."/>
            <person name="Heitman J."/>
            <person name="Hesse C."/>
            <person name="Hori C."/>
            <person name="Igarashi K."/>
            <person name="Jurgens J.A."/>
            <person name="Kallen N."/>
            <person name="Kersten P."/>
            <person name="Kohler A."/>
            <person name="Kuees U."/>
            <person name="Kumar T.K.A."/>
            <person name="Kuo A."/>
            <person name="LaButti K."/>
            <person name="Larrondo L.F."/>
            <person name="Lindquist E."/>
            <person name="Ling A."/>
            <person name="Lombard V."/>
            <person name="Lucas S."/>
            <person name="Lundell T."/>
            <person name="Martin R."/>
            <person name="McLaughlin D.J."/>
            <person name="Morgenstern I."/>
            <person name="Morin E."/>
            <person name="Murat C."/>
            <person name="Nagy L.G."/>
            <person name="Nolan M."/>
            <person name="Ohm R.A."/>
            <person name="Patyshakuliyeva A."/>
            <person name="Rokas A."/>
            <person name="Ruiz-Duenas F.J."/>
            <person name="Sabat G."/>
            <person name="Salamov A."/>
            <person name="Samejima M."/>
            <person name="Schmutz J."/>
            <person name="Slot J.C."/>
            <person name="St John F."/>
            <person name="Stenlid J."/>
            <person name="Sun H."/>
            <person name="Sun S."/>
            <person name="Syed K."/>
            <person name="Tsang A."/>
            <person name="Wiebenga A."/>
            <person name="Young D."/>
            <person name="Pisabarro A."/>
            <person name="Eastwood D.C."/>
            <person name="Martin F."/>
            <person name="Cullen D."/>
            <person name="Grigoriev I.V."/>
            <person name="Hibbett D.S."/>
        </authorList>
    </citation>
    <scope>NUCLEOTIDE SEQUENCE [LARGE SCALE GENOMIC DNA]</scope>
    <source>
        <strain evidence="3">MF3/22</strain>
    </source>
</reference>
<proteinExistence type="predicted"/>
<feature type="region of interest" description="Disordered" evidence="1">
    <location>
        <begin position="109"/>
        <end position="132"/>
    </location>
</feature>
<organism evidence="2 3">
    <name type="scientific">Fomitiporia mediterranea (strain MF3/22)</name>
    <name type="common">Grapevine white-rot fungus</name>
    <dbReference type="NCBI Taxonomy" id="694068"/>
    <lineage>
        <taxon>Eukaryota</taxon>
        <taxon>Fungi</taxon>
        <taxon>Dikarya</taxon>
        <taxon>Basidiomycota</taxon>
        <taxon>Agaricomycotina</taxon>
        <taxon>Agaricomycetes</taxon>
        <taxon>Hymenochaetales</taxon>
        <taxon>Hymenochaetaceae</taxon>
        <taxon>Fomitiporia</taxon>
    </lineage>
</organism>
<gene>
    <name evidence="2" type="ORF">FOMMEDRAFT_162643</name>
</gene>
<feature type="compositionally biased region" description="Basic and acidic residues" evidence="1">
    <location>
        <begin position="112"/>
        <end position="132"/>
    </location>
</feature>
<evidence type="ECO:0000313" key="2">
    <source>
        <dbReference type="EMBL" id="EJC97622.1"/>
    </source>
</evidence>
<protein>
    <submittedName>
        <fullName evidence="2">Uncharacterized protein</fullName>
    </submittedName>
</protein>
<dbReference type="AlphaFoldDB" id="R7SH48"/>
<dbReference type="EMBL" id="JH717986">
    <property type="protein sequence ID" value="EJC97622.1"/>
    <property type="molecule type" value="Genomic_DNA"/>
</dbReference>
<accession>R7SH48</accession>
<dbReference type="KEGG" id="fme:FOMMEDRAFT_162643"/>
<dbReference type="GeneID" id="18675876"/>
<dbReference type="Proteomes" id="UP000053630">
    <property type="component" value="Unassembled WGS sequence"/>
</dbReference>